<feature type="transmembrane region" description="Helical" evidence="2">
    <location>
        <begin position="179"/>
        <end position="197"/>
    </location>
</feature>
<organism evidence="3">
    <name type="scientific">uncultured bacterium</name>
    <name type="common">gcode 4</name>
    <dbReference type="NCBI Taxonomy" id="1234023"/>
    <lineage>
        <taxon>Bacteria</taxon>
        <taxon>environmental samples</taxon>
    </lineage>
</organism>
<gene>
    <name evidence="3" type="ORF">ACD_80C00092G0007</name>
</gene>
<sequence>MEKTHQPHQEHQTHQKKRFSEEETLDRVEKKIDYTMEKIMNHWFAHKFLNLKIVKDILGAHVVNEANHKVQPHLNIIFTIVGWLSLITWVAGILFFLFRDISNLGFMFSLGFGIGVRVLIYVLLAILFSLLSVFIWIGLIRYKKRLMSLAILGFVVSVFSFIISLMPMGLYSYNSYGNFWSGFINLLITSVLLILILKNENMFKN</sequence>
<comment type="caution">
    <text evidence="3">The sequence shown here is derived from an EMBL/GenBank/DDBJ whole genome shotgun (WGS) entry which is preliminary data.</text>
</comment>
<protein>
    <submittedName>
        <fullName evidence="3">Uncharacterized protein</fullName>
    </submittedName>
</protein>
<keyword evidence="2" id="KW-0812">Transmembrane</keyword>
<name>K1XY39_9BACT</name>
<feature type="transmembrane region" description="Helical" evidence="2">
    <location>
        <begin position="149"/>
        <end position="173"/>
    </location>
</feature>
<proteinExistence type="predicted"/>
<feature type="transmembrane region" description="Helical" evidence="2">
    <location>
        <begin position="118"/>
        <end position="137"/>
    </location>
</feature>
<evidence type="ECO:0000256" key="1">
    <source>
        <dbReference type="SAM" id="MobiDB-lite"/>
    </source>
</evidence>
<evidence type="ECO:0000256" key="2">
    <source>
        <dbReference type="SAM" id="Phobius"/>
    </source>
</evidence>
<evidence type="ECO:0000313" key="3">
    <source>
        <dbReference type="EMBL" id="EKD25263.1"/>
    </source>
</evidence>
<reference evidence="3" key="1">
    <citation type="journal article" date="2012" name="Science">
        <title>Fermentation, hydrogen, and sulfur metabolism in multiple uncultivated bacterial phyla.</title>
        <authorList>
            <person name="Wrighton K.C."/>
            <person name="Thomas B.C."/>
            <person name="Sharon I."/>
            <person name="Miller C.S."/>
            <person name="Castelle C.J."/>
            <person name="VerBerkmoes N.C."/>
            <person name="Wilkins M.J."/>
            <person name="Hettich R.L."/>
            <person name="Lipton M.S."/>
            <person name="Williams K.H."/>
            <person name="Long P.E."/>
            <person name="Banfield J.F."/>
        </authorList>
    </citation>
    <scope>NUCLEOTIDE SEQUENCE [LARGE SCALE GENOMIC DNA]</scope>
</reference>
<feature type="transmembrane region" description="Helical" evidence="2">
    <location>
        <begin position="76"/>
        <end position="98"/>
    </location>
</feature>
<accession>K1XY39</accession>
<dbReference type="EMBL" id="AMFJ01036099">
    <property type="protein sequence ID" value="EKD25263.1"/>
    <property type="molecule type" value="Genomic_DNA"/>
</dbReference>
<keyword evidence="2" id="KW-1133">Transmembrane helix</keyword>
<keyword evidence="2" id="KW-0472">Membrane</keyword>
<dbReference type="AlphaFoldDB" id="K1XY39"/>
<feature type="region of interest" description="Disordered" evidence="1">
    <location>
        <begin position="1"/>
        <end position="22"/>
    </location>
</feature>